<keyword evidence="1" id="KW-1133">Transmembrane helix</keyword>
<organism evidence="2 3">
    <name type="scientific">Thermomonospora cellulosilytica</name>
    <dbReference type="NCBI Taxonomy" id="1411118"/>
    <lineage>
        <taxon>Bacteria</taxon>
        <taxon>Bacillati</taxon>
        <taxon>Actinomycetota</taxon>
        <taxon>Actinomycetes</taxon>
        <taxon>Streptosporangiales</taxon>
        <taxon>Thermomonosporaceae</taxon>
        <taxon>Thermomonospora</taxon>
    </lineage>
</organism>
<feature type="transmembrane region" description="Helical" evidence="1">
    <location>
        <begin position="67"/>
        <end position="87"/>
    </location>
</feature>
<dbReference type="Pfam" id="PF17240">
    <property type="entry name" value="DUF5313"/>
    <property type="match status" value="1"/>
</dbReference>
<evidence type="ECO:0000313" key="3">
    <source>
        <dbReference type="Proteomes" id="UP000539313"/>
    </source>
</evidence>
<dbReference type="EMBL" id="JACJII010000001">
    <property type="protein sequence ID" value="MBA9001126.1"/>
    <property type="molecule type" value="Genomic_DNA"/>
</dbReference>
<keyword evidence="3" id="KW-1185">Reference proteome</keyword>
<reference evidence="2 3" key="1">
    <citation type="submission" date="2020-08" db="EMBL/GenBank/DDBJ databases">
        <title>Sequencing the genomes of 1000 actinobacteria strains.</title>
        <authorList>
            <person name="Klenk H.-P."/>
        </authorList>
    </citation>
    <scope>NUCLEOTIDE SEQUENCE [LARGE SCALE GENOMIC DNA]</scope>
    <source>
        <strain evidence="2 3">DSM 45823</strain>
    </source>
</reference>
<evidence type="ECO:0000313" key="2">
    <source>
        <dbReference type="EMBL" id="MBA9001126.1"/>
    </source>
</evidence>
<gene>
    <name evidence="2" type="ORF">HNR21_000008</name>
</gene>
<dbReference type="Proteomes" id="UP000539313">
    <property type="component" value="Unassembled WGS sequence"/>
</dbReference>
<evidence type="ECO:0000256" key="1">
    <source>
        <dbReference type="SAM" id="Phobius"/>
    </source>
</evidence>
<keyword evidence="1" id="KW-0472">Membrane</keyword>
<protein>
    <submittedName>
        <fullName evidence="2">Uncharacterized protein</fullName>
    </submittedName>
</protein>
<keyword evidence="1" id="KW-0812">Transmembrane</keyword>
<dbReference type="InterPro" id="IPR035197">
    <property type="entry name" value="DUF5313"/>
</dbReference>
<feature type="transmembrane region" description="Helical" evidence="1">
    <location>
        <begin position="43"/>
        <end position="61"/>
    </location>
</feature>
<dbReference type="RefSeq" id="WP_119728568.1">
    <property type="nucleotide sequence ID" value="NZ_JACJII010000001.1"/>
</dbReference>
<dbReference type="AlphaFoldDB" id="A0A7W3R648"/>
<sequence length="107" mass="12142">MTRLPGDPTVWQRVRYTLGFRLPPANRDWVRHDLTDAGWRGRVMARHLALMIPICLLLALLPGPWWLHVAVPLLAFLTSTLTVAISADELRDARLRQHGLPPVGHSR</sequence>
<comment type="caution">
    <text evidence="2">The sequence shown here is derived from an EMBL/GenBank/DDBJ whole genome shotgun (WGS) entry which is preliminary data.</text>
</comment>
<proteinExistence type="predicted"/>
<name>A0A7W3R648_9ACTN</name>
<accession>A0A7W3R648</accession>